<reference evidence="1" key="1">
    <citation type="submission" date="2022-08" db="EMBL/GenBank/DDBJ databases">
        <title>Genomic Encyclopedia of Type Strains, Phase V (KMG-V): Genome sequencing to study the core and pangenomes of soil and plant-associated prokaryotes.</title>
        <authorList>
            <person name="Whitman W."/>
        </authorList>
    </citation>
    <scope>NUCLEOTIDE SEQUENCE</scope>
    <source>
        <strain evidence="1">SP3002</strain>
    </source>
</reference>
<organism evidence="1 2">
    <name type="scientific">Salinibacter ruber</name>
    <dbReference type="NCBI Taxonomy" id="146919"/>
    <lineage>
        <taxon>Bacteria</taxon>
        <taxon>Pseudomonadati</taxon>
        <taxon>Rhodothermota</taxon>
        <taxon>Rhodothermia</taxon>
        <taxon>Rhodothermales</taxon>
        <taxon>Salinibacteraceae</taxon>
        <taxon>Salinibacter</taxon>
    </lineage>
</organism>
<evidence type="ECO:0000313" key="1">
    <source>
        <dbReference type="EMBL" id="MCS4157693.1"/>
    </source>
</evidence>
<name>A0AAW5P6Y1_9BACT</name>
<dbReference type="AlphaFoldDB" id="A0AAW5P6Y1"/>
<gene>
    <name evidence="1" type="ORF">GGP99_001657</name>
</gene>
<proteinExistence type="predicted"/>
<accession>A0AAW5P6Y1</accession>
<sequence>MLKIEIRVTRNGIDIESAERDLRADEFEILDDLDQQWPQPRRTIGRALRDAHLGREERLVSLLQERGLGELITRNGTLVRDWHEQLRTWVKSWAVIGSTVYRHERYPDYKKPEYKK</sequence>
<dbReference type="RefSeq" id="WP_259258209.1">
    <property type="nucleotide sequence ID" value="NZ_JANTZM010000007.1"/>
</dbReference>
<dbReference type="EMBL" id="JANTZM010000007">
    <property type="protein sequence ID" value="MCS4157693.1"/>
    <property type="molecule type" value="Genomic_DNA"/>
</dbReference>
<protein>
    <submittedName>
        <fullName evidence="1">Uncharacterized protein</fullName>
    </submittedName>
</protein>
<evidence type="ECO:0000313" key="2">
    <source>
        <dbReference type="Proteomes" id="UP001155110"/>
    </source>
</evidence>
<comment type="caution">
    <text evidence="1">The sequence shown here is derived from an EMBL/GenBank/DDBJ whole genome shotgun (WGS) entry which is preliminary data.</text>
</comment>
<dbReference type="Proteomes" id="UP001155110">
    <property type="component" value="Unassembled WGS sequence"/>
</dbReference>